<dbReference type="Proteomes" id="UP000032900">
    <property type="component" value="Unassembled WGS sequence"/>
</dbReference>
<feature type="chain" id="PRO_5002428618" evidence="2">
    <location>
        <begin position="20"/>
        <end position="396"/>
    </location>
</feature>
<evidence type="ECO:0000256" key="2">
    <source>
        <dbReference type="SAM" id="SignalP"/>
    </source>
</evidence>
<evidence type="ECO:0000313" key="3">
    <source>
        <dbReference type="EMBL" id="GAO30168.1"/>
    </source>
</evidence>
<accession>A0A0E9LXY8</accession>
<organism evidence="3 4">
    <name type="scientific">Geofilum rubicundum JCM 15548</name>
    <dbReference type="NCBI Taxonomy" id="1236989"/>
    <lineage>
        <taxon>Bacteria</taxon>
        <taxon>Pseudomonadati</taxon>
        <taxon>Bacteroidota</taxon>
        <taxon>Bacteroidia</taxon>
        <taxon>Marinilabiliales</taxon>
        <taxon>Marinilabiliaceae</taxon>
        <taxon>Geofilum</taxon>
    </lineage>
</organism>
<dbReference type="InterPro" id="IPR010905">
    <property type="entry name" value="Glyco_hydro_88"/>
</dbReference>
<dbReference type="AlphaFoldDB" id="A0A0E9LXY8"/>
<evidence type="ECO:0000313" key="4">
    <source>
        <dbReference type="Proteomes" id="UP000032900"/>
    </source>
</evidence>
<keyword evidence="1" id="KW-0378">Hydrolase</keyword>
<dbReference type="Pfam" id="PF07470">
    <property type="entry name" value="Glyco_hydro_88"/>
    <property type="match status" value="1"/>
</dbReference>
<name>A0A0E9LXY8_9BACT</name>
<reference evidence="3 4" key="1">
    <citation type="journal article" date="2015" name="Microbes Environ.">
        <title>Distribution and evolution of nitrogen fixation genes in the phylum bacteroidetes.</title>
        <authorList>
            <person name="Inoue J."/>
            <person name="Oshima K."/>
            <person name="Suda W."/>
            <person name="Sakamoto M."/>
            <person name="Iino T."/>
            <person name="Noda S."/>
            <person name="Hongoh Y."/>
            <person name="Hattori M."/>
            <person name="Ohkuma M."/>
        </authorList>
    </citation>
    <scope>NUCLEOTIDE SEQUENCE [LARGE SCALE GENOMIC DNA]</scope>
    <source>
        <strain evidence="3">JCM 15548</strain>
    </source>
</reference>
<keyword evidence="4" id="KW-1185">Reference proteome</keyword>
<dbReference type="InterPro" id="IPR012341">
    <property type="entry name" value="6hp_glycosidase-like_sf"/>
</dbReference>
<comment type="caution">
    <text evidence="3">The sequence shown here is derived from an EMBL/GenBank/DDBJ whole genome shotgun (WGS) entry which is preliminary data.</text>
</comment>
<dbReference type="PANTHER" id="PTHR33886">
    <property type="entry name" value="UNSATURATED RHAMNOGALACTURONAN HYDROLASE (EUROFUNG)"/>
    <property type="match status" value="1"/>
</dbReference>
<dbReference type="EMBL" id="BAZW01000019">
    <property type="protein sequence ID" value="GAO30168.1"/>
    <property type="molecule type" value="Genomic_DNA"/>
</dbReference>
<dbReference type="GO" id="GO:0016787">
    <property type="term" value="F:hydrolase activity"/>
    <property type="evidence" value="ECO:0007669"/>
    <property type="project" value="UniProtKB-KW"/>
</dbReference>
<dbReference type="PANTHER" id="PTHR33886:SF8">
    <property type="entry name" value="UNSATURATED RHAMNOGALACTURONAN HYDROLASE (EUROFUNG)"/>
    <property type="match status" value="1"/>
</dbReference>
<dbReference type="STRING" id="1236989.JCM15548_12421"/>
<dbReference type="RefSeq" id="WP_062124947.1">
    <property type="nucleotide sequence ID" value="NZ_BAZW01000019.1"/>
</dbReference>
<gene>
    <name evidence="3" type="ORF">JCM15548_12421</name>
</gene>
<sequence>MKYLIFAFAALFLVMTAPGCGSSSEANKNNENEEKWSIRMANSVMARHDSLLAMDAPKVRWQYDVSFVGEAIDKLGGVDPKYSEYMETFIDYFVQEDGSVKHYKPTDYNIDRIKPAKNVITLYKRTGEQKYRDAIEMHVEQMRHHPKTESGGFWHKKIYPNQIWLDGLYMASPFLAQYAKEFNEPEWFDEVTHEIKLAYEVTLDEETGLLYHAYDESREQRWSDPETGQSPHFWSRATGWYMMALVDVLDFLPKNHPDRDSVITILNNVSEAVLKVRDPETGLWYQVLDHLGAEGNYIEGSGSAMFAYTFAKGAKNGYLDDTYYDMANDIFDAILEHLIVEEENGLITMTDICGACGLGGNPYRDGSYEYYITEKVYDNDPKGVAPFIIAAIELDR</sequence>
<dbReference type="InterPro" id="IPR052043">
    <property type="entry name" value="PolySaccharide_Degr_Enz"/>
</dbReference>
<dbReference type="InterPro" id="IPR008928">
    <property type="entry name" value="6-hairpin_glycosidase_sf"/>
</dbReference>
<dbReference type="GO" id="GO:0005975">
    <property type="term" value="P:carbohydrate metabolic process"/>
    <property type="evidence" value="ECO:0007669"/>
    <property type="project" value="InterPro"/>
</dbReference>
<protein>
    <submittedName>
        <fullName evidence="3">Rhamnogalacturonides degradation protein RhiN</fullName>
    </submittedName>
</protein>
<feature type="signal peptide" evidence="2">
    <location>
        <begin position="1"/>
        <end position="19"/>
    </location>
</feature>
<dbReference type="OrthoDB" id="6381507at2"/>
<proteinExistence type="predicted"/>
<dbReference type="SUPFAM" id="SSF48208">
    <property type="entry name" value="Six-hairpin glycosidases"/>
    <property type="match status" value="1"/>
</dbReference>
<dbReference type="Gene3D" id="1.50.10.10">
    <property type="match status" value="1"/>
</dbReference>
<evidence type="ECO:0000256" key="1">
    <source>
        <dbReference type="ARBA" id="ARBA00022801"/>
    </source>
</evidence>
<keyword evidence="2" id="KW-0732">Signal</keyword>